<evidence type="ECO:0000256" key="2">
    <source>
        <dbReference type="SAM" id="MobiDB-lite"/>
    </source>
</evidence>
<dbReference type="SUPFAM" id="SSF49777">
    <property type="entry name" value="PEBP-like"/>
    <property type="match status" value="1"/>
</dbReference>
<keyword evidence="4" id="KW-1185">Reference proteome</keyword>
<organism evidence="3 4">
    <name type="scientific">Agrocybe chaxingu</name>
    <dbReference type="NCBI Taxonomy" id="84603"/>
    <lineage>
        <taxon>Eukaryota</taxon>
        <taxon>Fungi</taxon>
        <taxon>Dikarya</taxon>
        <taxon>Basidiomycota</taxon>
        <taxon>Agaricomycotina</taxon>
        <taxon>Agaricomycetes</taxon>
        <taxon>Agaricomycetidae</taxon>
        <taxon>Agaricales</taxon>
        <taxon>Agaricineae</taxon>
        <taxon>Strophariaceae</taxon>
        <taxon>Agrocybe</taxon>
    </lineage>
</organism>
<dbReference type="OrthoDB" id="2153661at2759"/>
<gene>
    <name evidence="3" type="ORF">NLJ89_g11047</name>
</gene>
<dbReference type="AlphaFoldDB" id="A0A9W8JXI2"/>
<evidence type="ECO:0008006" key="5">
    <source>
        <dbReference type="Google" id="ProtNLM"/>
    </source>
</evidence>
<evidence type="ECO:0000313" key="4">
    <source>
        <dbReference type="Proteomes" id="UP001148786"/>
    </source>
</evidence>
<feature type="coiled-coil region" evidence="1">
    <location>
        <begin position="86"/>
        <end position="141"/>
    </location>
</feature>
<feature type="region of interest" description="Disordered" evidence="2">
    <location>
        <begin position="26"/>
        <end position="64"/>
    </location>
</feature>
<evidence type="ECO:0000313" key="3">
    <source>
        <dbReference type="EMBL" id="KAJ3493313.1"/>
    </source>
</evidence>
<evidence type="ECO:0000256" key="1">
    <source>
        <dbReference type="SAM" id="Coils"/>
    </source>
</evidence>
<sequence>MFALRKLPTALPRPLARTIRANATLASASEAAPSHPGEPAAAEVATTQGRRKRKVPLKRPPISLENPRKWNRPLAPGVIPAYDLALAYLRQDSANLKKELEELRGVIKAKKEEYKAVEKRVLELREKEADVEERARLLEKADILEVQSEINLPDVRWTVSNAMADMSKVSHRALLEQKWRKGGDLDLLMERLYQMHVVPDVLPEIHPSLDLHVVARTKPKEFLNSDSKKVQTNVEPGTFLRPKQTLVPPKLFASIFHTDIRLYTMLLVDPDVPQPETESFTTYLHWMNYISLEALQPQHAHQIHPTPSSTWHALSSLRLPPASAAPLGASEYTLTAASRATGPTSMHLDIPVVPDAERLGFNVREFTRRWNLNAAKGGGAHMWREVWDEDVSKVYKDILNKPEPHYSRPPKADPYVEVKQKKKYIA</sequence>
<reference evidence="3" key="1">
    <citation type="submission" date="2022-07" db="EMBL/GenBank/DDBJ databases">
        <title>Genome Sequence of Agrocybe chaxingu.</title>
        <authorList>
            <person name="Buettner E."/>
        </authorList>
    </citation>
    <scope>NUCLEOTIDE SEQUENCE</scope>
    <source>
        <strain evidence="3">MP-N11</strain>
    </source>
</reference>
<dbReference type="PANTHER" id="PTHR11362:SF82">
    <property type="entry name" value="PHOSPHATIDYLETHANOLAMINE-BINDING PROTEIN 4"/>
    <property type="match status" value="1"/>
</dbReference>
<dbReference type="Proteomes" id="UP001148786">
    <property type="component" value="Unassembled WGS sequence"/>
</dbReference>
<dbReference type="EMBL" id="JANKHO010002295">
    <property type="protein sequence ID" value="KAJ3493313.1"/>
    <property type="molecule type" value="Genomic_DNA"/>
</dbReference>
<protein>
    <recommendedName>
        <fullName evidence="5">PEBP-like protein</fullName>
    </recommendedName>
</protein>
<comment type="caution">
    <text evidence="3">The sequence shown here is derived from an EMBL/GenBank/DDBJ whole genome shotgun (WGS) entry which is preliminary data.</text>
</comment>
<dbReference type="Gene3D" id="1.20.58.1180">
    <property type="match status" value="1"/>
</dbReference>
<name>A0A9W8JXI2_9AGAR</name>
<dbReference type="PANTHER" id="PTHR11362">
    <property type="entry name" value="PHOSPHATIDYLETHANOLAMINE-BINDING PROTEIN"/>
    <property type="match status" value="1"/>
</dbReference>
<dbReference type="InterPro" id="IPR035810">
    <property type="entry name" value="PEBP_euk"/>
</dbReference>
<accession>A0A9W8JXI2</accession>
<dbReference type="Gene3D" id="3.90.280.10">
    <property type="entry name" value="PEBP-like"/>
    <property type="match status" value="1"/>
</dbReference>
<keyword evidence="1" id="KW-0175">Coiled coil</keyword>
<dbReference type="InterPro" id="IPR036610">
    <property type="entry name" value="PEBP-like_sf"/>
</dbReference>
<proteinExistence type="predicted"/>